<comment type="pathway">
    <text evidence="1">Cofactor biosynthesis; adenosylcobalamin biosynthesis.</text>
</comment>
<dbReference type="Gene3D" id="3.40.50.10230">
    <property type="entry name" value="Cobalamin biosynthesis CobH/CbiC, precorrin-8X methylmutase"/>
    <property type="match status" value="1"/>
</dbReference>
<dbReference type="Proteomes" id="UP000242699">
    <property type="component" value="Unassembled WGS sequence"/>
</dbReference>
<dbReference type="SUPFAM" id="SSF63965">
    <property type="entry name" value="Precorrin-8X methylmutase CbiC/CobH"/>
    <property type="match status" value="1"/>
</dbReference>
<sequence length="209" mass="23435">MKRMQPEEIYQESFRRIRQGPNIPFSQEERYVVERIIHATADWEYRNTVRIHEQAMSRAISAIRLKAPVVTDVEMVLAGLSRGLRKQAELEAWCYVDDPDAHAMARHLKMTRSAWGIRRAAHIHGNHVIVVIANAPTALLETLQLVEEGWRPHVIIGVPVGFVMAKESKERLEQQSLIPYITNLSEKGGSAVGAAIVNALLLLGSGQAC</sequence>
<proteinExistence type="inferred from homology"/>
<dbReference type="GO" id="GO:0016993">
    <property type="term" value="F:precorrin-8X methylmutase activity"/>
    <property type="evidence" value="ECO:0007669"/>
    <property type="project" value="InterPro"/>
</dbReference>
<evidence type="ECO:0000256" key="3">
    <source>
        <dbReference type="ARBA" id="ARBA00022573"/>
    </source>
</evidence>
<dbReference type="EMBL" id="PXYT01000028">
    <property type="protein sequence ID" value="PSR27202.1"/>
    <property type="molecule type" value="Genomic_DNA"/>
</dbReference>
<organism evidence="6 7">
    <name type="scientific">Sulfobacillus benefaciens</name>
    <dbReference type="NCBI Taxonomy" id="453960"/>
    <lineage>
        <taxon>Bacteria</taxon>
        <taxon>Bacillati</taxon>
        <taxon>Bacillota</taxon>
        <taxon>Clostridia</taxon>
        <taxon>Eubacteriales</taxon>
        <taxon>Clostridiales Family XVII. Incertae Sedis</taxon>
        <taxon>Sulfobacillus</taxon>
    </lineage>
</organism>
<evidence type="ECO:0000313" key="7">
    <source>
        <dbReference type="Proteomes" id="UP000242699"/>
    </source>
</evidence>
<dbReference type="InterPro" id="IPR003722">
    <property type="entry name" value="Cbl_synth_CobH/CbiC"/>
</dbReference>
<dbReference type="UniPathway" id="UPA00148"/>
<dbReference type="AlphaFoldDB" id="A0A2T2WY96"/>
<feature type="domain" description="Cobalamin biosynthesis precorrin-8X methylmutase CobH/CbiC" evidence="5">
    <location>
        <begin position="8"/>
        <end position="201"/>
    </location>
</feature>
<evidence type="ECO:0000256" key="4">
    <source>
        <dbReference type="ARBA" id="ARBA00023235"/>
    </source>
</evidence>
<gene>
    <name evidence="6" type="ORF">C7B43_12135</name>
</gene>
<comment type="caution">
    <text evidence="6">The sequence shown here is derived from an EMBL/GenBank/DDBJ whole genome shotgun (WGS) entry which is preliminary data.</text>
</comment>
<evidence type="ECO:0000259" key="5">
    <source>
        <dbReference type="Pfam" id="PF02570"/>
    </source>
</evidence>
<name>A0A2T2WY96_9FIRM</name>
<dbReference type="PANTHER" id="PTHR43588">
    <property type="entry name" value="COBALT-PRECORRIN-8 METHYLMUTASE"/>
    <property type="match status" value="1"/>
</dbReference>
<dbReference type="PANTHER" id="PTHR43588:SF1">
    <property type="entry name" value="COBALT-PRECORRIN-8 METHYLMUTASE"/>
    <property type="match status" value="1"/>
</dbReference>
<keyword evidence="4" id="KW-0413">Isomerase</keyword>
<evidence type="ECO:0000313" key="6">
    <source>
        <dbReference type="EMBL" id="PSR27202.1"/>
    </source>
</evidence>
<dbReference type="Pfam" id="PF02570">
    <property type="entry name" value="CbiC"/>
    <property type="match status" value="1"/>
</dbReference>
<comment type="similarity">
    <text evidence="2">Belongs to the CobH/CbiC family.</text>
</comment>
<reference evidence="6 7" key="1">
    <citation type="journal article" date="2014" name="BMC Genomics">
        <title>Comparison of environmental and isolate Sulfobacillus genomes reveals diverse carbon, sulfur, nitrogen, and hydrogen metabolisms.</title>
        <authorList>
            <person name="Justice N.B."/>
            <person name="Norman A."/>
            <person name="Brown C.T."/>
            <person name="Singh A."/>
            <person name="Thomas B.C."/>
            <person name="Banfield J.F."/>
        </authorList>
    </citation>
    <scope>NUCLEOTIDE SEQUENCE [LARGE SCALE GENOMIC DNA]</scope>
    <source>
        <strain evidence="6">AMDSBA1</strain>
    </source>
</reference>
<dbReference type="InterPro" id="IPR036588">
    <property type="entry name" value="CobH/CbiC_sf"/>
</dbReference>
<keyword evidence="3" id="KW-0169">Cobalamin biosynthesis</keyword>
<protein>
    <submittedName>
        <fullName evidence="6">Precorrin-8X methylmutase</fullName>
    </submittedName>
</protein>
<accession>A0A2T2WY96</accession>
<evidence type="ECO:0000256" key="1">
    <source>
        <dbReference type="ARBA" id="ARBA00004953"/>
    </source>
</evidence>
<evidence type="ECO:0000256" key="2">
    <source>
        <dbReference type="ARBA" id="ARBA00009774"/>
    </source>
</evidence>
<dbReference type="GO" id="GO:0009236">
    <property type="term" value="P:cobalamin biosynthetic process"/>
    <property type="evidence" value="ECO:0007669"/>
    <property type="project" value="UniProtKB-UniPathway"/>
</dbReference>